<feature type="compositionally biased region" description="Polar residues" evidence="9">
    <location>
        <begin position="322"/>
        <end position="337"/>
    </location>
</feature>
<dbReference type="GO" id="GO:0010008">
    <property type="term" value="C:endosome membrane"/>
    <property type="evidence" value="ECO:0007669"/>
    <property type="project" value="UniProtKB-SubCell"/>
</dbReference>
<feature type="domain" description="Vta1 C-terminal" evidence="11">
    <location>
        <begin position="463"/>
        <end position="498"/>
    </location>
</feature>
<dbReference type="Proteomes" id="UP000054988">
    <property type="component" value="Unassembled WGS sequence"/>
</dbReference>
<evidence type="ECO:0000256" key="8">
    <source>
        <dbReference type="ARBA" id="ARBA00023136"/>
    </source>
</evidence>
<feature type="compositionally biased region" description="Pro residues" evidence="9">
    <location>
        <begin position="427"/>
        <end position="438"/>
    </location>
</feature>
<dbReference type="InterPro" id="IPR044538">
    <property type="entry name" value="Vta1-like"/>
</dbReference>
<protein>
    <submittedName>
        <fullName evidence="12">Putative DUF605 domain-containing protein</fullName>
    </submittedName>
</protein>
<accession>A0A0W0FAP9</accession>
<evidence type="ECO:0000256" key="6">
    <source>
        <dbReference type="ARBA" id="ARBA00022753"/>
    </source>
</evidence>
<dbReference type="Pfam" id="PF04652">
    <property type="entry name" value="Vta1"/>
    <property type="match status" value="1"/>
</dbReference>
<dbReference type="InterPro" id="IPR023175">
    <property type="entry name" value="Vta1/CALS_N_sf"/>
</dbReference>
<evidence type="ECO:0000256" key="5">
    <source>
        <dbReference type="ARBA" id="ARBA00022490"/>
    </source>
</evidence>
<evidence type="ECO:0000256" key="4">
    <source>
        <dbReference type="ARBA" id="ARBA00022448"/>
    </source>
</evidence>
<dbReference type="AlphaFoldDB" id="A0A0W0FAP9"/>
<organism evidence="12 13">
    <name type="scientific">Moniliophthora roreri</name>
    <name type="common">Frosty pod rot fungus</name>
    <name type="synonym">Monilia roreri</name>
    <dbReference type="NCBI Taxonomy" id="221103"/>
    <lineage>
        <taxon>Eukaryota</taxon>
        <taxon>Fungi</taxon>
        <taxon>Dikarya</taxon>
        <taxon>Basidiomycota</taxon>
        <taxon>Agaricomycotina</taxon>
        <taxon>Agaricomycetes</taxon>
        <taxon>Agaricomycetidae</taxon>
        <taxon>Agaricales</taxon>
        <taxon>Marasmiineae</taxon>
        <taxon>Marasmiaceae</taxon>
        <taxon>Moniliophthora</taxon>
    </lineage>
</organism>
<feature type="compositionally biased region" description="Low complexity" evidence="9">
    <location>
        <begin position="198"/>
        <end position="226"/>
    </location>
</feature>
<evidence type="ECO:0000259" key="10">
    <source>
        <dbReference type="Pfam" id="PF04652"/>
    </source>
</evidence>
<proteinExistence type="inferred from homology"/>
<dbReference type="InterPro" id="IPR041212">
    <property type="entry name" value="Vta1_C"/>
</dbReference>
<dbReference type="Pfam" id="PF18097">
    <property type="entry name" value="Vta1_C"/>
    <property type="match status" value="1"/>
</dbReference>
<name>A0A0W0FAP9_MONRR</name>
<dbReference type="GO" id="GO:0032511">
    <property type="term" value="P:late endosome to vacuole transport via multivesicular body sorting pathway"/>
    <property type="evidence" value="ECO:0007669"/>
    <property type="project" value="InterPro"/>
</dbReference>
<dbReference type="EMBL" id="LATX01002176">
    <property type="protein sequence ID" value="KTB33415.1"/>
    <property type="molecule type" value="Genomic_DNA"/>
</dbReference>
<feature type="compositionally biased region" description="Polar residues" evidence="9">
    <location>
        <begin position="257"/>
        <end position="277"/>
    </location>
</feature>
<evidence type="ECO:0000256" key="9">
    <source>
        <dbReference type="SAM" id="MobiDB-lite"/>
    </source>
</evidence>
<keyword evidence="4" id="KW-0813">Transport</keyword>
<feature type="compositionally biased region" description="Polar residues" evidence="9">
    <location>
        <begin position="296"/>
        <end position="313"/>
    </location>
</feature>
<reference evidence="12 13" key="1">
    <citation type="submission" date="2015-12" db="EMBL/GenBank/DDBJ databases">
        <title>Draft genome sequence of Moniliophthora roreri, the causal agent of frosty pod rot of cacao.</title>
        <authorList>
            <person name="Aime M.C."/>
            <person name="Diaz-Valderrama J.R."/>
            <person name="Kijpornyongpan T."/>
            <person name="Phillips-Mora W."/>
        </authorList>
    </citation>
    <scope>NUCLEOTIDE SEQUENCE [LARGE SCALE GENOMIC DNA]</scope>
    <source>
        <strain evidence="12 13">MCA 2952</strain>
    </source>
</reference>
<keyword evidence="8" id="KW-0472">Membrane</keyword>
<keyword evidence="7" id="KW-0653">Protein transport</keyword>
<evidence type="ECO:0000259" key="11">
    <source>
        <dbReference type="Pfam" id="PF18097"/>
    </source>
</evidence>
<keyword evidence="5" id="KW-0963">Cytoplasm</keyword>
<evidence type="ECO:0000256" key="7">
    <source>
        <dbReference type="ARBA" id="ARBA00022927"/>
    </source>
</evidence>
<dbReference type="Gene3D" id="1.25.40.270">
    <property type="entry name" value="Vacuolar protein sorting-associated protein vta1"/>
    <property type="match status" value="1"/>
</dbReference>
<dbReference type="PANTHER" id="PTHR46009">
    <property type="entry name" value="VACUOLAR PROTEIN SORTING-ASSOCIATED PROTEIN VTA1 HOMOLOG"/>
    <property type="match status" value="1"/>
</dbReference>
<gene>
    <name evidence="12" type="ORF">WG66_14033</name>
</gene>
<dbReference type="GO" id="GO:0015031">
    <property type="term" value="P:protein transport"/>
    <property type="evidence" value="ECO:0007669"/>
    <property type="project" value="UniProtKB-KW"/>
</dbReference>
<keyword evidence="6" id="KW-0967">Endosome</keyword>
<comment type="caution">
    <text evidence="12">The sequence shown here is derived from an EMBL/GenBank/DDBJ whole genome shotgun (WGS) entry which is preliminary data.</text>
</comment>
<feature type="region of interest" description="Disordered" evidence="9">
    <location>
        <begin position="189"/>
        <end position="449"/>
    </location>
</feature>
<dbReference type="Gene3D" id="1.20.5.420">
    <property type="entry name" value="Immunoglobulin FC, subunit C"/>
    <property type="match status" value="1"/>
</dbReference>
<evidence type="ECO:0000313" key="12">
    <source>
        <dbReference type="EMBL" id="KTB33415.1"/>
    </source>
</evidence>
<evidence type="ECO:0000313" key="13">
    <source>
        <dbReference type="Proteomes" id="UP000054988"/>
    </source>
</evidence>
<feature type="domain" description="Vta1/callose synthase N-terminal" evidence="10">
    <location>
        <begin position="17"/>
        <end position="160"/>
    </location>
</feature>
<evidence type="ECO:0000256" key="1">
    <source>
        <dbReference type="ARBA" id="ARBA00004481"/>
    </source>
</evidence>
<feature type="compositionally biased region" description="Pro residues" evidence="9">
    <location>
        <begin position="227"/>
        <end position="247"/>
    </location>
</feature>
<dbReference type="eggNOG" id="KOG0917">
    <property type="taxonomic scope" value="Eukaryota"/>
</dbReference>
<dbReference type="PANTHER" id="PTHR46009:SF1">
    <property type="entry name" value="VACUOLAR PROTEIN SORTING-ASSOCIATED PROTEIN VTA1 HOMOLOG"/>
    <property type="match status" value="1"/>
</dbReference>
<feature type="compositionally biased region" description="Pro residues" evidence="9">
    <location>
        <begin position="364"/>
        <end position="373"/>
    </location>
</feature>
<comment type="subcellular location">
    <subcellularLocation>
        <location evidence="2">Cytoplasm</location>
    </subcellularLocation>
    <subcellularLocation>
        <location evidence="1">Endosome membrane</location>
        <topology evidence="1">Peripheral membrane protein</topology>
    </subcellularLocation>
</comment>
<comment type="similarity">
    <text evidence="3">Belongs to the VTA1 family.</text>
</comment>
<dbReference type="InterPro" id="IPR039431">
    <property type="entry name" value="Vta1/CALS_N"/>
</dbReference>
<dbReference type="GO" id="GO:0005771">
    <property type="term" value="C:multivesicular body"/>
    <property type="evidence" value="ECO:0007669"/>
    <property type="project" value="TreeGrafter"/>
</dbReference>
<feature type="compositionally biased region" description="Polar residues" evidence="9">
    <location>
        <begin position="348"/>
        <end position="361"/>
    </location>
</feature>
<evidence type="ECO:0000256" key="3">
    <source>
        <dbReference type="ARBA" id="ARBA00007895"/>
    </source>
</evidence>
<feature type="compositionally biased region" description="Pro residues" evidence="9">
    <location>
        <begin position="384"/>
        <end position="396"/>
    </location>
</feature>
<evidence type="ECO:0000256" key="2">
    <source>
        <dbReference type="ARBA" id="ARBA00004496"/>
    </source>
</evidence>
<sequence>MFKMLNLPAVPPPLKVITPYLQRADELYLKEPIVAYWCTYYAAQTGISAKARDTASRDYLSQLLGTLEKMKEEIGPNDAIDMEAASAAYVENFALKVFGAADNEDRRGESTRSTAKKFLAAANFLEVLRTFPKTEISESVEEKTRYAKWKAADIVKAFREGRKPTPGPAGGDLELTPELDTSVAIPSIHTSQPATSGSTVSPTHAPSSPSPTSRSPKQYSPPAIKRPSPPPVLDELPPAQPITPPRPNFVLDERSFDLSSPGSWSTAATPGATTVSGTPLEGVNNAGPPNIGAFPSLQQGPWNTSSPLTSNGFTRAGHTHDGSNSSNGSTESARNTGSGTGRQRKDSLSSPTKKVHFSSNVGAGPPPPAPSFPPQANHHAAYPVNPPPSISPPPASFDPALLGFSTGAAAAASPSIVHPQNHYSSAPVPPPPSAPMSPPMANAATNMFPPEPKTVEVELTPAVIAKAQKHCRFAISALDYEDAEQARKELRSALAVLGG</sequence>